<reference evidence="2" key="1">
    <citation type="journal article" date="2024" name="Proc. Natl. Acad. Sci. U.S.A.">
        <title>Extraordinary preservation of gene collinearity over three hundred million years revealed in homosporous lycophytes.</title>
        <authorList>
            <person name="Li C."/>
            <person name="Wickell D."/>
            <person name="Kuo L.Y."/>
            <person name="Chen X."/>
            <person name="Nie B."/>
            <person name="Liao X."/>
            <person name="Peng D."/>
            <person name="Ji J."/>
            <person name="Jenkins J."/>
            <person name="Williams M."/>
            <person name="Shu S."/>
            <person name="Plott C."/>
            <person name="Barry K."/>
            <person name="Rajasekar S."/>
            <person name="Grimwood J."/>
            <person name="Han X."/>
            <person name="Sun S."/>
            <person name="Hou Z."/>
            <person name="He W."/>
            <person name="Dai G."/>
            <person name="Sun C."/>
            <person name="Schmutz J."/>
            <person name="Leebens-Mack J.H."/>
            <person name="Li F.W."/>
            <person name="Wang L."/>
        </authorList>
    </citation>
    <scope>NUCLEOTIDE SEQUENCE [LARGE SCALE GENOMIC DNA]</scope>
    <source>
        <strain evidence="2">cv. PW_Plant_1</strain>
    </source>
</reference>
<keyword evidence="2" id="KW-1185">Reference proteome</keyword>
<sequence>MSQGVQPGVACLGRAEQGIGNPADVPLTSKFHAAESVTEWRSREDPEPSSNSSSLPSFWDTDEDEEASSLSSVAGPKPSDLYGKFTWKIESFSEISKRELRSNVFEVGGYKWYILVYPQGCDVCNHLSLFLCVADHDKLLPGWSQFAQFTIAVVNKDPKKSKYSDTLHRFCKKEHDWGWKKFMELSKVLDGFTVADTLVIKAQVQVIRENSNRPFRCLDFQYRRELVRVYLTNIEGICRRFMEEKREKLGKLMEDTVRWGSFRSFWLAVEEHTRCHLAQEKADVVFKAIVKRFFNEKEVTSTLVMDALYSGCKALNSRNKCWKGKLDRTNSGQAIDPIVWLDKDVFVLSGDILTLLERAATECLPLYKDDKGPQNRIKEVNSLDETGKDSIERDELRLTDLGRRTIEMFVLAHLFSNRVEVAYREAIALKRQEELIREEEAAGLAESELRAKREAAEKEKRYKKKQAKQRRKDRKEKEKEKESSEKILQVEQPQENHEDISGIRICEHHISPKDPELSSVNLTETGDDEDDSVVLEASDDMGTSALANEDGECDRVLWRREGLCPVQTMEASFSGSISDDAKWIASTNRKNTAPLDDSSSTCSSDSLPCSQPSLIVGVGHRPVQVEQNHSLPRRRITTETAPFENGGRFTEVGLHTCSDARGTGEASSSSAATLDLETIVLSLKERIQWLEKRLLEKEEEVVLLQEQLSLLHHKTGFDRNFRSLDSPGKTLDHKTALESCEAQTQLKLENRSRESTHSSSSNTGDALISGKAGVHKTCLFKPCKSLRPNEQLIRCGSNAEYAQSLGVNGKDTGDRATGVIASKEYSIRPTFFGAKSYESSHHEKTNALFPVGHAPVLAKKSHSESMNADCLNHASSVTCATTNVVPNYSRPSSAPVFANSPVPSTSVSAFDAVPILARSNSAVCGLNGAGESASSINGLALKHNGFVAPVALSYRNATLHNLQASSSIGVVNHALHSVPSPANCSVPSVTPASSDYALSDSPLASFCSTKSEITSPVRPTSASDLLVFDGQSSPRTGSSVGEEAASLRGSNLCNLSNFKEEAANTYAHNNQIEGNQNAVAFTFGTITQEVLHNEHKQQGQPPDSPNTNEQRLQRCERESEQKELQEPRQKHLHENHKHQPQHQHYFDQQYQTPGQRVEQIFQRDSLESGESPLSTVRQATRLLSAVESVNSSAILSEEFPHLDIINELLDEDKNLGKALSALLQYPNGQSFNHQVSLSKSHSFGDAQICSNECSRNGGATENRRGSLDLLFSQKQSKLNSISGSASKNLQHKGSYTHIPVSQFQNVCTSAADGISQYWPLGQGTVPPDGYEISMQNGLTSHVQYPLGHSHRIPAVDCSGVVGYDGFTVFTPLQSP</sequence>
<dbReference type="EMBL" id="CM055108">
    <property type="protein sequence ID" value="KAJ7525090.1"/>
    <property type="molecule type" value="Genomic_DNA"/>
</dbReference>
<accession>A0ACC2B5Q7</accession>
<dbReference type="Proteomes" id="UP001162992">
    <property type="component" value="Chromosome 17"/>
</dbReference>
<protein>
    <submittedName>
        <fullName evidence="1">Uncharacterized protein</fullName>
    </submittedName>
</protein>
<evidence type="ECO:0000313" key="1">
    <source>
        <dbReference type="EMBL" id="KAJ7525090.1"/>
    </source>
</evidence>
<comment type="caution">
    <text evidence="1">The sequence shown here is derived from an EMBL/GenBank/DDBJ whole genome shotgun (WGS) entry which is preliminary data.</text>
</comment>
<gene>
    <name evidence="1" type="ORF">O6H91_17G036000</name>
</gene>
<evidence type="ECO:0000313" key="2">
    <source>
        <dbReference type="Proteomes" id="UP001162992"/>
    </source>
</evidence>
<name>A0ACC2B5Q7_DIPCM</name>
<organism evidence="1 2">
    <name type="scientific">Diphasiastrum complanatum</name>
    <name type="common">Issler's clubmoss</name>
    <name type="synonym">Lycopodium complanatum</name>
    <dbReference type="NCBI Taxonomy" id="34168"/>
    <lineage>
        <taxon>Eukaryota</taxon>
        <taxon>Viridiplantae</taxon>
        <taxon>Streptophyta</taxon>
        <taxon>Embryophyta</taxon>
        <taxon>Tracheophyta</taxon>
        <taxon>Lycopodiopsida</taxon>
        <taxon>Lycopodiales</taxon>
        <taxon>Lycopodiaceae</taxon>
        <taxon>Lycopodioideae</taxon>
        <taxon>Diphasiastrum</taxon>
    </lineage>
</organism>
<proteinExistence type="predicted"/>